<reference evidence="1 2" key="1">
    <citation type="submission" date="2015-12" db="EMBL/GenBank/DDBJ databases">
        <title>Draft genome sequence of Mesorhizobium sp. UFLA 01-765, a multitolerant efficient symbiont and plant-growth promoting strain isolated from Zn-mining soil using Leucaena leucocephala as a trap plant.</title>
        <authorList>
            <person name="Rangel W.M."/>
            <person name="Thijs S."/>
            <person name="Longatti S.M."/>
            <person name="Moreira F.M."/>
            <person name="Weyens N."/>
            <person name="Vangronsveld J."/>
            <person name="Van Hamme J.D."/>
            <person name="Bottos E.M."/>
            <person name="Rineau F."/>
        </authorList>
    </citation>
    <scope>NUCLEOTIDE SEQUENCE [LARGE SCALE GENOMIC DNA]</scope>
    <source>
        <strain evidence="1 2">UFLA 01-765</strain>
    </source>
</reference>
<comment type="caution">
    <text evidence="1">The sequence shown here is derived from an EMBL/GenBank/DDBJ whole genome shotgun (WGS) entry which is preliminary data.</text>
</comment>
<gene>
    <name evidence="1" type="ORF">AU467_23585</name>
</gene>
<evidence type="ECO:0000313" key="2">
    <source>
        <dbReference type="Proteomes" id="UP000053176"/>
    </source>
</evidence>
<organism evidence="1 2">
    <name type="scientific">Rhizobium loti</name>
    <name type="common">Mesorhizobium loti</name>
    <dbReference type="NCBI Taxonomy" id="381"/>
    <lineage>
        <taxon>Bacteria</taxon>
        <taxon>Pseudomonadati</taxon>
        <taxon>Pseudomonadota</taxon>
        <taxon>Alphaproteobacteria</taxon>
        <taxon>Hyphomicrobiales</taxon>
        <taxon>Phyllobacteriaceae</taxon>
        <taxon>Mesorhizobium</taxon>
    </lineage>
</organism>
<evidence type="ECO:0000313" key="1">
    <source>
        <dbReference type="EMBL" id="KUM25980.1"/>
    </source>
</evidence>
<protein>
    <submittedName>
        <fullName evidence="1">Uncharacterized protein</fullName>
    </submittedName>
</protein>
<sequence length="137" mass="15006">MTDPYAALKKHCQERLDRDAAVHGSGHQNVHARRYLLPRTGAGPVEVALIVKPGSKLQIWCEADGVDLSRLSGLRPERRPGSETYATVGASGNQRYGRHSALQAFDRLHRGDALRFVPETIGEVDRILDTLAGRSAP</sequence>
<accession>A0A101KS96</accession>
<proteinExistence type="predicted"/>
<dbReference type="OrthoDB" id="8446640at2"/>
<dbReference type="EMBL" id="LPWA01000110">
    <property type="protein sequence ID" value="KUM25980.1"/>
    <property type="molecule type" value="Genomic_DNA"/>
</dbReference>
<dbReference type="Proteomes" id="UP000053176">
    <property type="component" value="Unassembled WGS sequence"/>
</dbReference>
<dbReference type="AlphaFoldDB" id="A0A101KS96"/>
<name>A0A101KS96_RHILI</name>